<dbReference type="AlphaFoldDB" id="K8DVK1"/>
<sequence>MDIIRISEGESSDSKGNNYSNKILAFQEKLNSLDQISRYRFQVIILANLENYSDTVLQKIISLPYSVFNFEKAYNKLVFPIIKGTCHVAKDIKVSLNMGSKNNISMDYEVTNKESTSNVQLFFIPTIEIAKIMSEYRNSVLQYNPRSYLGLSSNSVNNNIYESITAQKDNIFSLLNNGLTLLSDDTSHTTKTGKKGVALLEITNPQIINGGQTAHTLAKIYEDPRIKNNVFEAKEVLTKVITLDEALKDEKKIEFIEQLSIATNNQSTVKEADRHSNDLIQIQLQDYIFEHFGYYYDRKKGELDDGLNEGYINANEVIKREILTRVAFAINGEASTARRSGEDVLFRSKNFTSHINIDTDFDRLIFSYFVYKELELIEKKHKKTEDKYGVKVFGNALRYGKYAVVYAVSQIFDTIDIDRKHLLENVSRLTSIILKQWKNFEKKVANEPHNLKKYFVTETDSSGNVTKNEDFDNYYKGGTLDNDIKTYSFSLKI</sequence>
<accession>K8DVK1</accession>
<dbReference type="KEGG" id="sxo:SXYL_00029"/>
<evidence type="ECO:0000313" key="2">
    <source>
        <dbReference type="EMBL" id="CCM44210.1"/>
    </source>
</evidence>
<evidence type="ECO:0000259" key="1">
    <source>
        <dbReference type="Pfam" id="PF10592"/>
    </source>
</evidence>
<dbReference type="EMBL" id="HE993886">
    <property type="protein sequence ID" value="CCM44210.1"/>
    <property type="molecule type" value="Genomic_DNA"/>
</dbReference>
<organism evidence="2">
    <name type="scientific">Staphylococcus xylosus</name>
    <dbReference type="NCBI Taxonomy" id="1288"/>
    <lineage>
        <taxon>Bacteria</taxon>
        <taxon>Bacillati</taxon>
        <taxon>Bacillota</taxon>
        <taxon>Bacilli</taxon>
        <taxon>Bacillales</taxon>
        <taxon>Staphylococcaceae</taxon>
        <taxon>Staphylococcus</taxon>
    </lineage>
</organism>
<protein>
    <submittedName>
        <fullName evidence="2">Possible abortive infection phage resistance protein</fullName>
    </submittedName>
</protein>
<feature type="domain" description="Abortive phage infection protein C-terminal" evidence="1">
    <location>
        <begin position="142"/>
        <end position="444"/>
    </location>
</feature>
<reference evidence="2" key="1">
    <citation type="submission" date="2012-09" db="EMBL/GenBank/DDBJ databases">
        <authorList>
            <person name="Harrison E."/>
        </authorList>
    </citation>
    <scope>NUCLEOTIDE SEQUENCE</scope>
    <source>
        <strain evidence="2">C2a</strain>
    </source>
</reference>
<dbReference type="Pfam" id="PF10592">
    <property type="entry name" value="AIPR"/>
    <property type="match status" value="1"/>
</dbReference>
<proteinExistence type="predicted"/>
<name>K8DVK1_STAXY</name>
<reference evidence="2" key="2">
    <citation type="submission" date="2012-11" db="EMBL/GenBank/DDBJ databases">
        <title>A Staphyloccocus xylosus isolate with a new mecC allotype provides insights into the evolutionary origins of the type XI SCCmec.</title>
        <authorList>
            <person name="Harrison E.M."/>
            <person name="Paterson G.K."/>
            <person name="Holden M.T.G."/>
            <person name="Morgan F.E.J."/>
            <person name="Rhod Larsen A."/>
            <person name="Leroy S."/>
            <person name="Zadoks R."/>
            <person name="Peacock S.J."/>
            <person name="Parkhill J."/>
            <person name="Holmes M.A."/>
        </authorList>
    </citation>
    <scope>NUCLEOTIDE SEQUENCE</scope>
    <source>
        <strain evidence="2">C2a</strain>
    </source>
</reference>
<dbReference type="RefSeq" id="WP_047171634.1">
    <property type="nucleotide sequence ID" value="NZ_LN554884.1"/>
</dbReference>
<dbReference type="InterPro" id="IPR018891">
    <property type="entry name" value="AIPR_C"/>
</dbReference>